<protein>
    <submittedName>
        <fullName evidence="1">Uncharacterized protein</fullName>
    </submittedName>
</protein>
<organism evidence="1">
    <name type="scientific">Lepeophtheirus salmonis</name>
    <name type="common">Salmon louse</name>
    <name type="synonym">Caligus salmonis</name>
    <dbReference type="NCBI Taxonomy" id="72036"/>
    <lineage>
        <taxon>Eukaryota</taxon>
        <taxon>Metazoa</taxon>
        <taxon>Ecdysozoa</taxon>
        <taxon>Arthropoda</taxon>
        <taxon>Crustacea</taxon>
        <taxon>Multicrustacea</taxon>
        <taxon>Hexanauplia</taxon>
        <taxon>Copepoda</taxon>
        <taxon>Siphonostomatoida</taxon>
        <taxon>Caligidae</taxon>
        <taxon>Lepeophtheirus</taxon>
    </lineage>
</organism>
<evidence type="ECO:0000313" key="1">
    <source>
        <dbReference type="EMBL" id="CDW40223.1"/>
    </source>
</evidence>
<name>A0A0K2UPP4_LEPSM</name>
<feature type="non-terminal residue" evidence="1">
    <location>
        <position position="1"/>
    </location>
</feature>
<proteinExistence type="predicted"/>
<accession>A0A0K2UPP4</accession>
<sequence>TRRLPLCYQHFPQLALESAWLEFLACSKKNCKI</sequence>
<reference evidence="1" key="1">
    <citation type="submission" date="2014-05" db="EMBL/GenBank/DDBJ databases">
        <authorList>
            <person name="Chronopoulou M."/>
        </authorList>
    </citation>
    <scope>NUCLEOTIDE SEQUENCE</scope>
    <source>
        <tissue evidence="1">Whole organism</tissue>
    </source>
</reference>
<dbReference type="AlphaFoldDB" id="A0A0K2UPP4"/>
<dbReference type="EMBL" id="HACA01022862">
    <property type="protein sequence ID" value="CDW40223.1"/>
    <property type="molecule type" value="Transcribed_RNA"/>
</dbReference>